<evidence type="ECO:0000313" key="3">
    <source>
        <dbReference type="Proteomes" id="UP000019118"/>
    </source>
</evidence>
<keyword evidence="3" id="KW-1185">Reference proteome</keyword>
<protein>
    <recommendedName>
        <fullName evidence="4">Regulatory protein zeste</fullName>
    </recommendedName>
</protein>
<evidence type="ECO:0000256" key="1">
    <source>
        <dbReference type="SAM" id="Coils"/>
    </source>
</evidence>
<evidence type="ECO:0008006" key="4">
    <source>
        <dbReference type="Google" id="ProtNLM"/>
    </source>
</evidence>
<feature type="coiled-coil region" evidence="1">
    <location>
        <begin position="219"/>
        <end position="274"/>
    </location>
</feature>
<dbReference type="AlphaFoldDB" id="A0AAR5QJ73"/>
<dbReference type="EnsemblMetazoa" id="XM_019917719.1">
    <property type="protein sequence ID" value="XP_019773278.1"/>
    <property type="gene ID" value="LOC109546666"/>
</dbReference>
<proteinExistence type="predicted"/>
<keyword evidence="1" id="KW-0175">Coiled coil</keyword>
<sequence>MEKINKRLRFTYDDDLALIREFLCENPTNKPERWEVIQKRLEQQTGKCFLIKTLKSHLFLLLEGFVKKDNAHQKTSGIEPYCERDTLLQEVRNLCRATQFLNKKKPISKEMQILQLIKAEPESTANDDSPANTQILYSNEYEIRQLTDNEDDNFKAVDVSMSDLKGTAFEGSILAINMQQEDEILLQSDDGEVDPAKKPLINTPVKRIMTANRKRTNVIKSARKNANDYLKEKSDREQKIKLKQIDLEDRRLKIQERKLVLEEKRVEVELLERRDKSDLEKARINLEVTEKQNLHELIKSQQTIINHLVLRLRKYEPEMS</sequence>
<organism evidence="2 3">
    <name type="scientific">Dendroctonus ponderosae</name>
    <name type="common">Mountain pine beetle</name>
    <dbReference type="NCBI Taxonomy" id="77166"/>
    <lineage>
        <taxon>Eukaryota</taxon>
        <taxon>Metazoa</taxon>
        <taxon>Ecdysozoa</taxon>
        <taxon>Arthropoda</taxon>
        <taxon>Hexapoda</taxon>
        <taxon>Insecta</taxon>
        <taxon>Pterygota</taxon>
        <taxon>Neoptera</taxon>
        <taxon>Endopterygota</taxon>
        <taxon>Coleoptera</taxon>
        <taxon>Polyphaga</taxon>
        <taxon>Cucujiformia</taxon>
        <taxon>Curculionidae</taxon>
        <taxon>Scolytinae</taxon>
        <taxon>Dendroctonus</taxon>
    </lineage>
</organism>
<evidence type="ECO:0000313" key="2">
    <source>
        <dbReference type="EnsemblMetazoa" id="XP_019773278.1"/>
    </source>
</evidence>
<accession>A0AAR5QJ73</accession>
<dbReference type="Proteomes" id="UP000019118">
    <property type="component" value="Unassembled WGS sequence"/>
</dbReference>
<reference evidence="2" key="2">
    <citation type="submission" date="2024-08" db="UniProtKB">
        <authorList>
            <consortium name="EnsemblMetazoa"/>
        </authorList>
    </citation>
    <scope>IDENTIFICATION</scope>
</reference>
<reference evidence="3" key="1">
    <citation type="journal article" date="2013" name="Genome Biol.">
        <title>Draft genome of the mountain pine beetle, Dendroctonus ponderosae Hopkins, a major forest pest.</title>
        <authorList>
            <person name="Keeling C.I."/>
            <person name="Yuen M.M."/>
            <person name="Liao N.Y."/>
            <person name="Docking T.R."/>
            <person name="Chan S.K."/>
            <person name="Taylor G.A."/>
            <person name="Palmquist D.L."/>
            <person name="Jackman S.D."/>
            <person name="Nguyen A."/>
            <person name="Li M."/>
            <person name="Henderson H."/>
            <person name="Janes J.K."/>
            <person name="Zhao Y."/>
            <person name="Pandoh P."/>
            <person name="Moore R."/>
            <person name="Sperling F.A."/>
            <person name="Huber D.P."/>
            <person name="Birol I."/>
            <person name="Jones S.J."/>
            <person name="Bohlmann J."/>
        </authorList>
    </citation>
    <scope>NUCLEOTIDE SEQUENCE</scope>
</reference>
<name>A0AAR5QJ73_DENPD</name>